<dbReference type="InterPro" id="IPR014942">
    <property type="entry name" value="AbiEii"/>
</dbReference>
<protein>
    <recommendedName>
        <fullName evidence="4">Nucleotidyl transferase AbiEii/AbiGii toxin family protein</fullName>
    </recommendedName>
</protein>
<dbReference type="EMBL" id="CAAHFG010000001">
    <property type="protein sequence ID" value="VGO14112.1"/>
    <property type="molecule type" value="Genomic_DNA"/>
</dbReference>
<dbReference type="Pfam" id="PF08843">
    <property type="entry name" value="AbiEii"/>
    <property type="match status" value="1"/>
</dbReference>
<accession>A0A6C2U297</accession>
<keyword evidence="3" id="KW-1185">Reference proteome</keyword>
<dbReference type="Gene3D" id="3.10.450.620">
    <property type="entry name" value="JHP933, nucleotidyltransferase-like core domain"/>
    <property type="match status" value="1"/>
</dbReference>
<dbReference type="AlphaFoldDB" id="A0A6C2U297"/>
<evidence type="ECO:0000313" key="2">
    <source>
        <dbReference type="EMBL" id="VGO16197.1"/>
    </source>
</evidence>
<evidence type="ECO:0000313" key="3">
    <source>
        <dbReference type="Proteomes" id="UP000366872"/>
    </source>
</evidence>
<sequence length="303" mass="34286">MFNPAYSNQVKLLLSVLPLIQEYDSFALKGGTAMNLFVQNLPRLSVDIDLAFLPLIPRHEALQEISKTLESLSGKIQSILPECSVTHQPVAGVTGRLVVNSPAATIKVEPNFVFRGAVHPEETRLLCPDAQDLFELFLECRVLSIADLYGGKIAAALDRQHPRDLFDVHLMFERFGLSDEIRTACTIYLAGHPRPMAELLTPNNQPLENLYASQFAGMAREPISIETLAKTRTRLVRELKESLSENERLFLLSIKTGKPEWNRIPIEHLERLPALQWKLRNIHNMDAQKHKQSIDKLKQVLEL</sequence>
<evidence type="ECO:0000313" key="1">
    <source>
        <dbReference type="EMBL" id="VGO14112.1"/>
    </source>
</evidence>
<dbReference type="RefSeq" id="WP_136079621.1">
    <property type="nucleotide sequence ID" value="NZ_CAAHFG010000001.1"/>
</dbReference>
<proteinExistence type="predicted"/>
<evidence type="ECO:0008006" key="4">
    <source>
        <dbReference type="Google" id="ProtNLM"/>
    </source>
</evidence>
<organism evidence="1 3">
    <name type="scientific">Pontiella desulfatans</name>
    <dbReference type="NCBI Taxonomy" id="2750659"/>
    <lineage>
        <taxon>Bacteria</taxon>
        <taxon>Pseudomonadati</taxon>
        <taxon>Kiritimatiellota</taxon>
        <taxon>Kiritimatiellia</taxon>
        <taxon>Kiritimatiellales</taxon>
        <taxon>Pontiellaceae</taxon>
        <taxon>Pontiella</taxon>
    </lineage>
</organism>
<name>A0A6C2U297_PONDE</name>
<dbReference type="Proteomes" id="UP000366872">
    <property type="component" value="Unassembled WGS sequence"/>
</dbReference>
<gene>
    <name evidence="1" type="ORF">PDESU_02670</name>
    <name evidence="2" type="ORF">PDESU_04788</name>
</gene>
<reference evidence="1 3" key="1">
    <citation type="submission" date="2019-04" db="EMBL/GenBank/DDBJ databases">
        <authorList>
            <person name="Van Vliet M D."/>
        </authorList>
    </citation>
    <scope>NUCLEOTIDE SEQUENCE [LARGE SCALE GENOMIC DNA]</scope>
    <source>
        <strain evidence="1 3">F1</strain>
    </source>
</reference>
<dbReference type="EMBL" id="CAAHFG010000003">
    <property type="protein sequence ID" value="VGO16197.1"/>
    <property type="molecule type" value="Genomic_DNA"/>
</dbReference>